<proteinExistence type="inferred from homology"/>
<evidence type="ECO:0000259" key="8">
    <source>
        <dbReference type="Pfam" id="PF03725"/>
    </source>
</evidence>
<feature type="binding site" evidence="6">
    <location>
        <position position="88"/>
    </location>
    <ligand>
        <name>phosphate</name>
        <dbReference type="ChEBI" id="CHEBI:43474"/>
        <note>substrate</note>
    </ligand>
</feature>
<dbReference type="InterPro" id="IPR020568">
    <property type="entry name" value="Ribosomal_Su5_D2-typ_SF"/>
</dbReference>
<evidence type="ECO:0000256" key="6">
    <source>
        <dbReference type="HAMAP-Rule" id="MF_00564"/>
    </source>
</evidence>
<dbReference type="CDD" id="cd11362">
    <property type="entry name" value="RNase_PH_bact"/>
    <property type="match status" value="1"/>
</dbReference>
<gene>
    <name evidence="6 9" type="primary">rph</name>
    <name evidence="9" type="ORF">J3U88_11555</name>
</gene>
<dbReference type="RefSeq" id="WP_207858916.1">
    <property type="nucleotide sequence ID" value="NZ_JAFREP010000008.1"/>
</dbReference>
<dbReference type="PANTHER" id="PTHR11953:SF0">
    <property type="entry name" value="EXOSOME COMPLEX COMPONENT RRP41"/>
    <property type="match status" value="1"/>
</dbReference>
<comment type="caution">
    <text evidence="9">The sequence shown here is derived from an EMBL/GenBank/DDBJ whole genome shotgun (WGS) entry which is preliminary data.</text>
</comment>
<feature type="domain" description="Exoribonuclease phosphorolytic" evidence="8">
    <location>
        <begin position="158"/>
        <end position="221"/>
    </location>
</feature>
<comment type="function">
    <text evidence="6">Phosphorolytic 3'-5' exoribonuclease that plays an important role in tRNA 3'-end maturation. Removes nucleotide residues following the 3'-CCA terminus of tRNAs; can also add nucleotides to the ends of RNA molecules by using nucleoside diphosphates as substrates, but this may not be physiologically important. Probably plays a role in initiation of 16S rRNA degradation (leading to ribosome degradation) during starvation.</text>
</comment>
<evidence type="ECO:0000313" key="10">
    <source>
        <dbReference type="Proteomes" id="UP000664417"/>
    </source>
</evidence>
<comment type="subunit">
    <text evidence="6">Homohexameric ring arranged as a trimer of dimers.</text>
</comment>
<dbReference type="GO" id="GO:0000175">
    <property type="term" value="F:3'-5'-RNA exonuclease activity"/>
    <property type="evidence" value="ECO:0007669"/>
    <property type="project" value="UniProtKB-UniRule"/>
</dbReference>
<dbReference type="InterPro" id="IPR027408">
    <property type="entry name" value="PNPase/RNase_PH_dom_sf"/>
</dbReference>
<feature type="binding site" evidence="6">
    <location>
        <begin position="126"/>
        <end position="128"/>
    </location>
    <ligand>
        <name>phosphate</name>
        <dbReference type="ChEBI" id="CHEBI:43474"/>
        <note>substrate</note>
    </ligand>
</feature>
<keyword evidence="4 6" id="KW-0819">tRNA processing</keyword>
<dbReference type="Proteomes" id="UP000664417">
    <property type="component" value="Unassembled WGS sequence"/>
</dbReference>
<protein>
    <recommendedName>
        <fullName evidence="6">Ribonuclease PH</fullName>
        <shortName evidence="6">RNase PH</shortName>
        <ecNumber evidence="6">2.7.7.56</ecNumber>
    </recommendedName>
    <alternativeName>
        <fullName evidence="6">tRNA nucleotidyltransferase</fullName>
    </alternativeName>
</protein>
<dbReference type="EMBL" id="JAFREP010000008">
    <property type="protein sequence ID" value="MBO1319096.1"/>
    <property type="molecule type" value="Genomic_DNA"/>
</dbReference>
<evidence type="ECO:0000256" key="1">
    <source>
        <dbReference type="ARBA" id="ARBA00006678"/>
    </source>
</evidence>
<dbReference type="InterPro" id="IPR002381">
    <property type="entry name" value="RNase_PH_bac-type"/>
</dbReference>
<keyword evidence="10" id="KW-1185">Reference proteome</keyword>
<dbReference type="InterPro" id="IPR001247">
    <property type="entry name" value="ExoRNase_PH_dom1"/>
</dbReference>
<keyword evidence="6 9" id="KW-0808">Transferase</keyword>
<dbReference type="EC" id="2.7.7.56" evidence="6"/>
<dbReference type="Pfam" id="PF01138">
    <property type="entry name" value="RNase_PH"/>
    <property type="match status" value="1"/>
</dbReference>
<keyword evidence="5" id="KW-0694">RNA-binding</keyword>
<dbReference type="InterPro" id="IPR015847">
    <property type="entry name" value="ExoRNase_PH_dom2"/>
</dbReference>
<dbReference type="GO" id="GO:0009022">
    <property type="term" value="F:tRNA nucleotidyltransferase activity"/>
    <property type="evidence" value="ECO:0007669"/>
    <property type="project" value="UniProtKB-UniRule"/>
</dbReference>
<dbReference type="InterPro" id="IPR018336">
    <property type="entry name" value="RNase_PH_CS"/>
</dbReference>
<dbReference type="FunFam" id="3.30.230.70:FF:000003">
    <property type="entry name" value="Ribonuclease PH"/>
    <property type="match status" value="1"/>
</dbReference>
<dbReference type="GO" id="GO:0031125">
    <property type="term" value="P:rRNA 3'-end processing"/>
    <property type="evidence" value="ECO:0007669"/>
    <property type="project" value="UniProtKB-ARBA"/>
</dbReference>
<evidence type="ECO:0000256" key="5">
    <source>
        <dbReference type="ARBA" id="ARBA00022884"/>
    </source>
</evidence>
<organism evidence="9 10">
    <name type="scientific">Acanthopleuribacter pedis</name>
    <dbReference type="NCBI Taxonomy" id="442870"/>
    <lineage>
        <taxon>Bacteria</taxon>
        <taxon>Pseudomonadati</taxon>
        <taxon>Acidobacteriota</taxon>
        <taxon>Holophagae</taxon>
        <taxon>Acanthopleuribacterales</taxon>
        <taxon>Acanthopleuribacteraceae</taxon>
        <taxon>Acanthopleuribacter</taxon>
    </lineage>
</organism>
<comment type="similarity">
    <text evidence="1 6">Belongs to the RNase PH family.</text>
</comment>
<evidence type="ECO:0000259" key="7">
    <source>
        <dbReference type="Pfam" id="PF01138"/>
    </source>
</evidence>
<dbReference type="Pfam" id="PF03725">
    <property type="entry name" value="RNase_PH_C"/>
    <property type="match status" value="1"/>
</dbReference>
<dbReference type="NCBIfam" id="TIGR01966">
    <property type="entry name" value="RNasePH"/>
    <property type="match status" value="1"/>
</dbReference>
<dbReference type="GO" id="GO:0008033">
    <property type="term" value="P:tRNA processing"/>
    <property type="evidence" value="ECO:0007669"/>
    <property type="project" value="UniProtKB-UniRule"/>
</dbReference>
<feature type="domain" description="Exoribonuclease phosphorolytic" evidence="7">
    <location>
        <begin position="13"/>
        <end position="141"/>
    </location>
</feature>
<dbReference type="GO" id="GO:0016075">
    <property type="term" value="P:rRNA catabolic process"/>
    <property type="evidence" value="ECO:0007669"/>
    <property type="project" value="UniProtKB-UniRule"/>
</dbReference>
<dbReference type="InterPro" id="IPR050080">
    <property type="entry name" value="RNase_PH"/>
</dbReference>
<evidence type="ECO:0000256" key="3">
    <source>
        <dbReference type="ARBA" id="ARBA00022555"/>
    </source>
</evidence>
<dbReference type="SUPFAM" id="SSF54211">
    <property type="entry name" value="Ribosomal protein S5 domain 2-like"/>
    <property type="match status" value="1"/>
</dbReference>
<dbReference type="AlphaFoldDB" id="A0A8J7Q6K5"/>
<reference evidence="9" key="1">
    <citation type="submission" date="2021-03" db="EMBL/GenBank/DDBJ databases">
        <authorList>
            <person name="Wang G."/>
        </authorList>
    </citation>
    <scope>NUCLEOTIDE SEQUENCE</scope>
    <source>
        <strain evidence="9">KCTC 12899</strain>
    </source>
</reference>
<keyword evidence="3 6" id="KW-0820">tRNA-binding</keyword>
<dbReference type="PROSITE" id="PS01277">
    <property type="entry name" value="RIBONUCLEASE_PH"/>
    <property type="match status" value="1"/>
</dbReference>
<keyword evidence="2 6" id="KW-0698">rRNA processing</keyword>
<dbReference type="InterPro" id="IPR036345">
    <property type="entry name" value="ExoRNase_PH_dom2_sf"/>
</dbReference>
<evidence type="ECO:0000313" key="9">
    <source>
        <dbReference type="EMBL" id="MBO1319096.1"/>
    </source>
</evidence>
<keyword evidence="6 9" id="KW-0548">Nucleotidyltransferase</keyword>
<comment type="catalytic activity">
    <reaction evidence="6">
        <text>tRNA(n+1) + phosphate = tRNA(n) + a ribonucleoside 5'-diphosphate</text>
        <dbReference type="Rhea" id="RHEA:10628"/>
        <dbReference type="Rhea" id="RHEA-COMP:17343"/>
        <dbReference type="Rhea" id="RHEA-COMP:17344"/>
        <dbReference type="ChEBI" id="CHEBI:43474"/>
        <dbReference type="ChEBI" id="CHEBI:57930"/>
        <dbReference type="ChEBI" id="CHEBI:173114"/>
        <dbReference type="EC" id="2.7.7.56"/>
    </reaction>
</comment>
<dbReference type="HAMAP" id="MF_00564">
    <property type="entry name" value="RNase_PH"/>
    <property type="match status" value="1"/>
</dbReference>
<name>A0A8J7Q6K5_9BACT</name>
<dbReference type="Gene3D" id="3.30.230.70">
    <property type="entry name" value="GHMP Kinase, N-terminal domain"/>
    <property type="match status" value="1"/>
</dbReference>
<evidence type="ECO:0000256" key="2">
    <source>
        <dbReference type="ARBA" id="ARBA00022552"/>
    </source>
</evidence>
<dbReference type="PANTHER" id="PTHR11953">
    <property type="entry name" value="EXOSOME COMPLEX COMPONENT"/>
    <property type="match status" value="1"/>
</dbReference>
<accession>A0A8J7Q6K5</accession>
<dbReference type="GO" id="GO:0000049">
    <property type="term" value="F:tRNA binding"/>
    <property type="evidence" value="ECO:0007669"/>
    <property type="project" value="UniProtKB-UniRule"/>
</dbReference>
<sequence>MSQRSFGRDARTARPLDFQCDFTQNADGSVLVSTGNTKVICTAFLEDKVPGFLKNQGVGWVTAEYGMLPGATHQRTLREAAKGKQQGRTVEIQRLIGRSLRACVNCQDLGERTIVIDCDVIQADGGTRTAAITGGCVALYLCLWKHRKKFFSPPLAGRVAAVSLGILDGQVLVDLDYEEDSTVDVDMNLVKTESGRFIEIQGTAENRPFSQEQMMQVLEQGGAALDTVFEKQKQALLNYGVEPAWLTR</sequence>
<evidence type="ECO:0000256" key="4">
    <source>
        <dbReference type="ARBA" id="ARBA00022694"/>
    </source>
</evidence>
<dbReference type="SUPFAM" id="SSF55666">
    <property type="entry name" value="Ribonuclease PH domain 2-like"/>
    <property type="match status" value="1"/>
</dbReference>